<feature type="compositionally biased region" description="Polar residues" evidence="1">
    <location>
        <begin position="36"/>
        <end position="46"/>
    </location>
</feature>
<sequence length="82" mass="8293">MTGLAGLVGLTLAGFTQSYSVSADNNASVNTTTAAVNGSADQNNDGLSDRSGADQSDLQTGKWGTADYSYNPDSKVLTVSNG</sequence>
<feature type="region of interest" description="Disordered" evidence="1">
    <location>
        <begin position="36"/>
        <end position="65"/>
    </location>
</feature>
<proteinExistence type="predicted"/>
<reference evidence="2" key="1">
    <citation type="submission" date="2022-05" db="EMBL/GenBank/DDBJ databases">
        <authorList>
            <person name="Oliphant S.A."/>
            <person name="Watson-Haigh N.S."/>
            <person name="Sumby K.M."/>
            <person name="Gardner J.M."/>
            <person name="Jiranek V."/>
        </authorList>
    </citation>
    <scope>NUCLEOTIDE SEQUENCE</scope>
    <source>
        <strain evidence="2">KI3_B9</strain>
    </source>
</reference>
<name>A0ABY5BY48_9LACO</name>
<evidence type="ECO:0000313" key="3">
    <source>
        <dbReference type="Proteomes" id="UP001056093"/>
    </source>
</evidence>
<evidence type="ECO:0000313" key="2">
    <source>
        <dbReference type="EMBL" id="USS91432.1"/>
    </source>
</evidence>
<accession>A0ABY5BY48</accession>
<gene>
    <name evidence="2" type="ORF">M3M36_03530</name>
</gene>
<protein>
    <submittedName>
        <fullName evidence="2">Uncharacterized protein</fullName>
    </submittedName>
</protein>
<dbReference type="Proteomes" id="UP001056093">
    <property type="component" value="Chromosome"/>
</dbReference>
<dbReference type="EMBL" id="CP097122">
    <property type="protein sequence ID" value="USS91432.1"/>
    <property type="molecule type" value="Genomic_DNA"/>
</dbReference>
<keyword evidence="3" id="KW-1185">Reference proteome</keyword>
<organism evidence="2 3">
    <name type="scientific">Fructobacillus americanaquae</name>
    <dbReference type="NCBI Taxonomy" id="2940302"/>
    <lineage>
        <taxon>Bacteria</taxon>
        <taxon>Bacillati</taxon>
        <taxon>Bacillota</taxon>
        <taxon>Bacilli</taxon>
        <taxon>Lactobacillales</taxon>
        <taxon>Lactobacillaceae</taxon>
        <taxon>Fructobacillus</taxon>
    </lineage>
</organism>
<evidence type="ECO:0000256" key="1">
    <source>
        <dbReference type="SAM" id="MobiDB-lite"/>
    </source>
</evidence>